<dbReference type="CDD" id="cd18186">
    <property type="entry name" value="BTB_POZ_ZBTB_KLHL-like"/>
    <property type="match status" value="1"/>
</dbReference>
<dbReference type="Pfam" id="PF00651">
    <property type="entry name" value="BTB"/>
    <property type="match status" value="1"/>
</dbReference>
<dbReference type="Gene3D" id="3.30.710.10">
    <property type="entry name" value="Potassium Channel Kv1.1, Chain A"/>
    <property type="match status" value="1"/>
</dbReference>
<dbReference type="PANTHER" id="PTHR15600">
    <property type="entry name" value="SACSIN"/>
    <property type="match status" value="1"/>
</dbReference>
<gene>
    <name evidence="2" type="ORF">ALECFALPRED_001646</name>
</gene>
<evidence type="ECO:0000259" key="1">
    <source>
        <dbReference type="PROSITE" id="PS50097"/>
    </source>
</evidence>
<dbReference type="Gene3D" id="3.30.565.10">
    <property type="entry name" value="Histidine kinase-like ATPase, C-terminal domain"/>
    <property type="match status" value="1"/>
</dbReference>
<evidence type="ECO:0000313" key="2">
    <source>
        <dbReference type="EMBL" id="CAF9920858.1"/>
    </source>
</evidence>
<dbReference type="SUPFAM" id="SSF55874">
    <property type="entry name" value="ATPase domain of HSP90 chaperone/DNA topoisomerase II/histidine kinase"/>
    <property type="match status" value="2"/>
</dbReference>
<dbReference type="InterPro" id="IPR036890">
    <property type="entry name" value="HATPase_C_sf"/>
</dbReference>
<dbReference type="SMART" id="SM00225">
    <property type="entry name" value="BTB"/>
    <property type="match status" value="1"/>
</dbReference>
<keyword evidence="3" id="KW-1185">Reference proteome</keyword>
<dbReference type="InterPro" id="IPR000210">
    <property type="entry name" value="BTB/POZ_dom"/>
</dbReference>
<dbReference type="InterPro" id="IPR058210">
    <property type="entry name" value="SACS/Nov_dom"/>
</dbReference>
<dbReference type="EMBL" id="CAJPDR010000140">
    <property type="protein sequence ID" value="CAF9920858.1"/>
    <property type="molecule type" value="Genomic_DNA"/>
</dbReference>
<protein>
    <recommendedName>
        <fullName evidence="1">BTB domain-containing protein</fullName>
    </recommendedName>
</protein>
<dbReference type="PROSITE" id="PS50097">
    <property type="entry name" value="BTB"/>
    <property type="match status" value="1"/>
</dbReference>
<dbReference type="Proteomes" id="UP000664203">
    <property type="component" value="Unassembled WGS sequence"/>
</dbReference>
<dbReference type="NCBIfam" id="NF047352">
    <property type="entry name" value="P_loop_sacsin"/>
    <property type="match status" value="1"/>
</dbReference>
<reference evidence="2" key="1">
    <citation type="submission" date="2021-03" db="EMBL/GenBank/DDBJ databases">
        <authorList>
            <person name="Tagirdzhanova G."/>
        </authorList>
    </citation>
    <scope>NUCLEOTIDE SEQUENCE</scope>
</reference>
<dbReference type="GO" id="GO:0030544">
    <property type="term" value="F:Hsp70 protein binding"/>
    <property type="evidence" value="ECO:0007669"/>
    <property type="project" value="TreeGrafter"/>
</dbReference>
<dbReference type="OrthoDB" id="1262810at2759"/>
<dbReference type="InterPro" id="IPR011333">
    <property type="entry name" value="SKP1/BTB/POZ_sf"/>
</dbReference>
<sequence length="2801" mass="318309">MAPPPTRNRGQSQKFTTTLRTICDSYPSNTCLRELLQNADDAEATEIEYVLDTKYHDGPLLHDELLDYRGPALLARNNSVFSEKDFDSLSSVGDSGKREDPASTGKFGQGFNSVYHWTDGPWIYSRNWLLILDPHERWSASEEINKPRGPTWDVIGNQDSVEIQNHMKALGAFTFDHRLDFNETIIRIPLRTEAQKATSKIAKHAISISDIKLALEKFSQEIRAGGLLFLKYVRKVIIRVDDTVVSTAQIVEDDSRDTRSRKELSTDFRRLYAPYPTETAFVDVSKMFEVTIQYSNPEGTRTDNYLVHHTMTRSCGNEELDTWARELKLYPWVAIAAPLARSSPGGPFSGQLFSTLILPILTKQPVHMHGLFAIAPDRARLGFEDLAVKWNEYMFKNRLSTAWTDLLVHRNPLSWKAEGFGLWPRSDLSHSDLWTRLDDWIIDRVIADNLRVWNAVSGCCVTLDQGFFSESRVQDARYLTSLAQVHMPVVVLEQNVLQKLGRQVNSHSKRLILRTPATVRHFVRNCNERFSTLPRDITTSILEICLLDAIDSDLKGEARTVLYGDLHDISLWPMVSGTLAAVPLGGVLLLPRDAAEMQLFSGTRTSETLNINELTPVIRDVLRNDIAYLSSVMRFRALHDLTEDWPNIYQAVFQDGGKYELEQRVRDLDPLIHNIWTWISLRLKEEKQRLPSSLNSTWILPINDSRIRQISPSSSSALALIIEKGEPLADFLLEAASRTSVAASPLLDTDLMPAHAVKFLRKKSKTSSDLKLTCQDSLETFVDWLVAGQEILHPTSPQQKKLILKHLEKLVRGQADSKHLSTGLASQMRKLPLFSKTTSAAPYKERFLTMCSLDQEGLLCEAPSDLPPLPDIQGVSFYDVSEASEKHIVRQLGLLERLSMEQILTRHLLPWMAMTQDIASMPAKAALVNWIFDHSKSPTESWKMNIISQSIVPIPNGDGNVQYRCLKDLVDPTSVYSALYFEEENVFPCAEFYARHKIAFQACGISAGFTEDTPLDRARVYSQCGADLKIMMDKVRQLLEGRVPYEVSSAAPPADEIRALEWLPGTSTSGEMVLLSPNACRGADDGHLVDKVWGTVNFAVTRYWRKVLGWDQEIPTEILQQQLDHCLVEKDYDNVDKLLLRIKSRDFPQLQSRACILGRHRNYMSPQRSFRPGSMLTLYPLAPYVDEVDKAFARKHMTLLATLDIQHEPSVEDLRYVQDSLDRSNQGQLNDSDLHIAIATLEISTRLGYDPIKLQIPDTTSTLRKLSDIVHGDRNLRGGISSFNFTHPRISEHLIKRLEIEDSLERAIRLDVDFEDDDEDEYTQRESLSTVICDTLGRYPIESTFNEFLANADDAGATKLSWTIDTCQAEPHKSDSLLAPELKPFEGAALIAYNDGTFSEKDFAGFKDIGQGGKGHDATTTGMFGRGALSMYHFTDVPMIISGGYYLVLDPQQERLPRNKHYKRKAGVKIPLATAHRVAVDQLTPLDGLYGYDKSSDFFNGTIFRFPFRILGTKTTLKDAAQYVDLRMTRVLLEDYFQTARVSLLFLHNVKDLEFRIRGEDCPTWKVSAHRPEGRENEVFQKVTIKSAKEGHQTETDVWQVGLTDIEQSPSEVVKVGKGSSKITDCGIAACLQHGAWDSDVKSNDEKVPSVDLHKSPMKCVDQRIFCRLPTNSESQLPVSFHASFAITGDRKTIAFEDHSKIAAWNRWLLTDCLPRFYLEFLTALSSKLGEDAFRFWPSAIAEESLPTLSGAVAKGFWTNFLDTDHEVHKIYPVVQSHHLRSRQDSTSNDLRRGNVQQSRKLHKTTTLELGQFDFLPNSVSIKLRPMLARLCPNLVRPPLRVWKQFGDARLDGRLTEIGPKYLCQLFREEDNCRTLERFVAELENIRDKIAALRALFQIITPEIEEEDPTPMYILIGCRILPRPVLEAPFGILTLDDSSEAPCNLIATAEEQALFSFANDTMINTGLLDAKKPAKSEEQERNPIVKMVNVRFNIRYLAVADLGSLLERHNSPVAPSAPSHVREEWLLKFWSYMNGKFLPKSDEEDMSGASAKIEDLLSNAGLHNQAVYRVGSDDGWRYISPCEFDADPCIVKPLSPDQQAMCADIPGLHLADPRCLPYLLSEMECDLSQLASFRRFLRALEKMGQLKGVKIKTWVDELTDAAKETLRGLLSKFVRGLPQSEDVPYKSVLRALPVWPRLNHSEHNDLPKHIAAEDARFFSHTAMFMPWMKDLESFVDPDLAEEGRELLSRLDIKLTTVEEFWHYTKKDIPSNIVVNAWTWQYLRLFKTLAKYGIKPVGKVAPDSNGTLCGANSLYDHEDDIFRAAFRGEESTRFLHPDLRELRYLWLSVGLRARPPSQEMSSEDIIQCALALDKRWEPSGWNQIFNQDASILSGYLHHDRPEFHTWAKSTWDQISKARIYEVEDRFEHQHRYRRARMLQIGQQHYHSALKDASRPSDVRIVWSQLKALKQPPDTGVFDKLPNRGSPSTETVYQHLQFLISICKEVSQSDLQEYLKDIQACYNHFQDNTDSARALHDIWEAQIWFNFDTTQVDVVRRAVVEASLTSTKLLCLNTPFDPLPMRVTRKFLVPYERLLKVLGCKSVVQPTPAVPQPRGSEPTMVRSLVKIRTFREQRQLTDVIFKAEGREKPAHKIFLAAVSEYCEAQFVGVWGRQLEHNAAIDLEDMSFNTLSSMVDFAYSGEYRAPELQNPIDSDEIRGEIVGVLTDLFDLLDGTNRWLLDDLHVMVEDFLVTPPHSGTYIRPDTVNFVQERAERARALRIVKHCKEFKIANPGFVTDDDEEVD</sequence>
<evidence type="ECO:0000313" key="3">
    <source>
        <dbReference type="Proteomes" id="UP000664203"/>
    </source>
</evidence>
<proteinExistence type="predicted"/>
<comment type="caution">
    <text evidence="2">The sequence shown here is derived from an EMBL/GenBank/DDBJ whole genome shotgun (WGS) entry which is preliminary data.</text>
</comment>
<dbReference type="Pfam" id="PF25794">
    <property type="entry name" value="SACS"/>
    <property type="match status" value="2"/>
</dbReference>
<accession>A0A8H3IJ99</accession>
<organism evidence="2 3">
    <name type="scientific">Alectoria fallacina</name>
    <dbReference type="NCBI Taxonomy" id="1903189"/>
    <lineage>
        <taxon>Eukaryota</taxon>
        <taxon>Fungi</taxon>
        <taxon>Dikarya</taxon>
        <taxon>Ascomycota</taxon>
        <taxon>Pezizomycotina</taxon>
        <taxon>Lecanoromycetes</taxon>
        <taxon>OSLEUM clade</taxon>
        <taxon>Lecanoromycetidae</taxon>
        <taxon>Lecanorales</taxon>
        <taxon>Lecanorineae</taxon>
        <taxon>Parmeliaceae</taxon>
        <taxon>Alectoria</taxon>
    </lineage>
</organism>
<dbReference type="InterPro" id="IPR052972">
    <property type="entry name" value="Sacsin_chaperone_reg"/>
</dbReference>
<dbReference type="PANTHER" id="PTHR15600:SF42">
    <property type="entry name" value="SACSIN"/>
    <property type="match status" value="1"/>
</dbReference>
<name>A0A8H3IJ99_9LECA</name>
<dbReference type="SUPFAM" id="SSF54695">
    <property type="entry name" value="POZ domain"/>
    <property type="match status" value="1"/>
</dbReference>
<feature type="domain" description="BTB" evidence="1">
    <location>
        <begin position="2635"/>
        <end position="2704"/>
    </location>
</feature>